<gene>
    <name evidence="2" type="ORF">TrST_g11183</name>
</gene>
<proteinExistence type="predicted"/>
<dbReference type="OrthoDB" id="46597at2759"/>
<evidence type="ECO:0000313" key="2">
    <source>
        <dbReference type="EMBL" id="GMH88527.1"/>
    </source>
</evidence>
<keyword evidence="3" id="KW-1185">Reference proteome</keyword>
<sequence length="413" mass="45834">MSFCSNLSIFTFCDPAKAPSSSPSPLVSKEGYNVDEELDDLELGIDDAIDDKPSPLKGGTILMMENCVIIKEGSSDDENEKEKENEIEKMVENNKADDGGDSDSDASAEAFLLPKTPISPCAPPSAYNLHPSVSSINTKTTSSSHLTLPPHANQQLQQKQQKRPTPNKLFPNSILKSPPTLTPQKRSIISSPPPPRTSLKQKRLTFNPSATVTLVPPLKTPSDWDGVEFTKKDIWWEKDDYETFRRTSLMLARSSTSTSVWSSSQKWWCALGHSRRGLEHVVSPSLGQSRQSSVRRLIEQVLISQNIYINNPRLLASISVKYSKTSIQRARQQGLKDYVDAKDILIFSNEEIDSSEHKKIKLQETREITVVTRLEGEGGLCGEEKKEEKIKERAKGFGQEDGPRLALVVGLVG</sequence>
<protein>
    <submittedName>
        <fullName evidence="2">Uncharacterized protein</fullName>
    </submittedName>
</protein>
<name>A0A9W7BDQ1_9STRA</name>
<dbReference type="AlphaFoldDB" id="A0A9W7BDQ1"/>
<reference evidence="3" key="1">
    <citation type="journal article" date="2023" name="Commun. Biol.">
        <title>Genome analysis of Parmales, the sister group of diatoms, reveals the evolutionary specialization of diatoms from phago-mixotrophs to photoautotrophs.</title>
        <authorList>
            <person name="Ban H."/>
            <person name="Sato S."/>
            <person name="Yoshikawa S."/>
            <person name="Yamada K."/>
            <person name="Nakamura Y."/>
            <person name="Ichinomiya M."/>
            <person name="Sato N."/>
            <person name="Blanc-Mathieu R."/>
            <person name="Endo H."/>
            <person name="Kuwata A."/>
            <person name="Ogata H."/>
        </authorList>
    </citation>
    <scope>NUCLEOTIDE SEQUENCE [LARGE SCALE GENOMIC DNA]</scope>
    <source>
        <strain evidence="3">NIES 3701</strain>
    </source>
</reference>
<comment type="caution">
    <text evidence="2">The sequence shown here is derived from an EMBL/GenBank/DDBJ whole genome shotgun (WGS) entry which is preliminary data.</text>
</comment>
<dbReference type="EMBL" id="BRXY01000344">
    <property type="protein sequence ID" value="GMH88527.1"/>
    <property type="molecule type" value="Genomic_DNA"/>
</dbReference>
<evidence type="ECO:0000313" key="3">
    <source>
        <dbReference type="Proteomes" id="UP001165085"/>
    </source>
</evidence>
<feature type="compositionally biased region" description="Polar residues" evidence="1">
    <location>
        <begin position="132"/>
        <end position="146"/>
    </location>
</feature>
<accession>A0A9W7BDQ1</accession>
<organism evidence="2 3">
    <name type="scientific">Triparma strigata</name>
    <dbReference type="NCBI Taxonomy" id="1606541"/>
    <lineage>
        <taxon>Eukaryota</taxon>
        <taxon>Sar</taxon>
        <taxon>Stramenopiles</taxon>
        <taxon>Ochrophyta</taxon>
        <taxon>Bolidophyceae</taxon>
        <taxon>Parmales</taxon>
        <taxon>Triparmaceae</taxon>
        <taxon>Triparma</taxon>
    </lineage>
</organism>
<evidence type="ECO:0000256" key="1">
    <source>
        <dbReference type="SAM" id="MobiDB-lite"/>
    </source>
</evidence>
<feature type="region of interest" description="Disordered" evidence="1">
    <location>
        <begin position="132"/>
        <end position="201"/>
    </location>
</feature>
<dbReference type="Proteomes" id="UP001165085">
    <property type="component" value="Unassembled WGS sequence"/>
</dbReference>